<dbReference type="Gene3D" id="3.30.160.390">
    <property type="entry name" value="Integrase, DNA-binding domain"/>
    <property type="match status" value="1"/>
</dbReference>
<dbReference type="GO" id="GO:0015074">
    <property type="term" value="P:DNA integration"/>
    <property type="evidence" value="ECO:0007669"/>
    <property type="project" value="UniProtKB-KW"/>
</dbReference>
<organism evidence="6 7">
    <name type="scientific">Nitrosomonas aestuarii</name>
    <dbReference type="NCBI Taxonomy" id="52441"/>
    <lineage>
        <taxon>Bacteria</taxon>
        <taxon>Pseudomonadati</taxon>
        <taxon>Pseudomonadota</taxon>
        <taxon>Betaproteobacteria</taxon>
        <taxon>Nitrosomonadales</taxon>
        <taxon>Nitrosomonadaceae</taxon>
        <taxon>Nitrosomonas</taxon>
    </lineage>
</organism>
<evidence type="ECO:0000256" key="3">
    <source>
        <dbReference type="ARBA" id="ARBA00023125"/>
    </source>
</evidence>
<keyword evidence="3" id="KW-0238">DNA-binding</keyword>
<evidence type="ECO:0000256" key="4">
    <source>
        <dbReference type="ARBA" id="ARBA00023172"/>
    </source>
</evidence>
<protein>
    <submittedName>
        <fullName evidence="6">Site-specific recombinase XerD</fullName>
    </submittedName>
</protein>
<keyword evidence="4" id="KW-0233">DNA recombination</keyword>
<accession>A0A1I4D3R9</accession>
<dbReference type="PANTHER" id="PTHR30629:SF2">
    <property type="entry name" value="PROPHAGE INTEGRASE INTS-RELATED"/>
    <property type="match status" value="1"/>
</dbReference>
<dbReference type="Pfam" id="PF13356">
    <property type="entry name" value="Arm-DNA-bind_3"/>
    <property type="match status" value="1"/>
</dbReference>
<dbReference type="PANTHER" id="PTHR30629">
    <property type="entry name" value="PROPHAGE INTEGRASE"/>
    <property type="match status" value="1"/>
</dbReference>
<feature type="domain" description="Tyr recombinase" evidence="5">
    <location>
        <begin position="199"/>
        <end position="371"/>
    </location>
</feature>
<dbReference type="PROSITE" id="PS51898">
    <property type="entry name" value="TYR_RECOMBINASE"/>
    <property type="match status" value="1"/>
</dbReference>
<dbReference type="OrthoDB" id="662444at2"/>
<keyword evidence="7" id="KW-1185">Reference proteome</keyword>
<dbReference type="InterPro" id="IPR011010">
    <property type="entry name" value="DNA_brk_join_enz"/>
</dbReference>
<proteinExistence type="inferred from homology"/>
<dbReference type="InterPro" id="IPR038488">
    <property type="entry name" value="Integrase_DNA-bd_sf"/>
</dbReference>
<dbReference type="InterPro" id="IPR025166">
    <property type="entry name" value="Integrase_DNA_bind_dom"/>
</dbReference>
<gene>
    <name evidence="6" type="ORF">SAMN05216302_101856</name>
</gene>
<evidence type="ECO:0000256" key="1">
    <source>
        <dbReference type="ARBA" id="ARBA00008857"/>
    </source>
</evidence>
<dbReference type="InterPro" id="IPR050808">
    <property type="entry name" value="Phage_Integrase"/>
</dbReference>
<dbReference type="Pfam" id="PF00589">
    <property type="entry name" value="Phage_integrase"/>
    <property type="match status" value="1"/>
</dbReference>
<dbReference type="InterPro" id="IPR010998">
    <property type="entry name" value="Integrase_recombinase_N"/>
</dbReference>
<dbReference type="AlphaFoldDB" id="A0A1I4D3R9"/>
<comment type="similarity">
    <text evidence="1">Belongs to the 'phage' integrase family.</text>
</comment>
<dbReference type="GO" id="GO:0003677">
    <property type="term" value="F:DNA binding"/>
    <property type="evidence" value="ECO:0007669"/>
    <property type="project" value="UniProtKB-KW"/>
</dbReference>
<sequence>MTNKIRFTKSEIDGLQKPALGKRDVYHDTEVPGLQLRVTSVKTFFVNKRTKNGNPERITLGRYPDMTIEQARRKTLEVLHEIAEGKSPADRIREAKREMTLDNLFLEYMERRAAFNRRPDKPKATYRLYLSRWGKRKLSSIKHEEVDRLHKNIGRDKGQVTANIVLKLLHVMFNKAINEWRIWSGENPAHGIVKFPEQSRDRFLQSDELPRFFKSLIEEENQTIRDYVLLSLLTGARRSNVLSMRWSDINFERQEWRIPETKNGTPQTVTLSPEAIEVLQDRKPTNASDFVFPGKGKSGHLEEPKKGWQRILGRAGIEDLRIHDLRRTLGSWQAKTGASLTIIGKSLNHKNQNTTTIYARLDLDPVRDSVNKAISAMMHAGGLKNGADVMKITKIKKI</sequence>
<keyword evidence="2" id="KW-0229">DNA integration</keyword>
<dbReference type="Gene3D" id="1.10.443.10">
    <property type="entry name" value="Intergrase catalytic core"/>
    <property type="match status" value="1"/>
</dbReference>
<evidence type="ECO:0000256" key="2">
    <source>
        <dbReference type="ARBA" id="ARBA00022908"/>
    </source>
</evidence>
<evidence type="ECO:0000259" key="5">
    <source>
        <dbReference type="PROSITE" id="PS51898"/>
    </source>
</evidence>
<name>A0A1I4D3R9_9PROT</name>
<dbReference type="Gene3D" id="1.10.150.130">
    <property type="match status" value="1"/>
</dbReference>
<reference evidence="7" key="1">
    <citation type="submission" date="2016-10" db="EMBL/GenBank/DDBJ databases">
        <authorList>
            <person name="Varghese N."/>
            <person name="Submissions S."/>
        </authorList>
    </citation>
    <scope>NUCLEOTIDE SEQUENCE [LARGE SCALE GENOMIC DNA]</scope>
    <source>
        <strain evidence="7">Nm69</strain>
    </source>
</reference>
<evidence type="ECO:0000313" key="7">
    <source>
        <dbReference type="Proteomes" id="UP000199533"/>
    </source>
</evidence>
<dbReference type="Proteomes" id="UP000199533">
    <property type="component" value="Unassembled WGS sequence"/>
</dbReference>
<dbReference type="EMBL" id="FOSP01000018">
    <property type="protein sequence ID" value="SFK87460.1"/>
    <property type="molecule type" value="Genomic_DNA"/>
</dbReference>
<dbReference type="InterPro" id="IPR002104">
    <property type="entry name" value="Integrase_catalytic"/>
</dbReference>
<dbReference type="SUPFAM" id="SSF56349">
    <property type="entry name" value="DNA breaking-rejoining enzymes"/>
    <property type="match status" value="1"/>
</dbReference>
<dbReference type="GO" id="GO:0006310">
    <property type="term" value="P:DNA recombination"/>
    <property type="evidence" value="ECO:0007669"/>
    <property type="project" value="UniProtKB-KW"/>
</dbReference>
<dbReference type="RefSeq" id="WP_090700466.1">
    <property type="nucleotide sequence ID" value="NZ_FOSP01000018.1"/>
</dbReference>
<dbReference type="CDD" id="cd00796">
    <property type="entry name" value="INT_Rci_Hp1_C"/>
    <property type="match status" value="1"/>
</dbReference>
<dbReference type="STRING" id="52441.SAMN05216302_101856"/>
<dbReference type="InterPro" id="IPR013762">
    <property type="entry name" value="Integrase-like_cat_sf"/>
</dbReference>
<evidence type="ECO:0000313" key="6">
    <source>
        <dbReference type="EMBL" id="SFK87460.1"/>
    </source>
</evidence>